<dbReference type="AlphaFoldDB" id="A0A670KL17"/>
<dbReference type="CDD" id="cd09076">
    <property type="entry name" value="L1-EN"/>
    <property type="match status" value="1"/>
</dbReference>
<dbReference type="OMA" id="ATIKWAS"/>
<dbReference type="Pfam" id="PF00078">
    <property type="entry name" value="RVT_1"/>
    <property type="match status" value="1"/>
</dbReference>
<organism evidence="3 4">
    <name type="scientific">Podarcis muralis</name>
    <name type="common">Wall lizard</name>
    <name type="synonym">Lacerta muralis</name>
    <dbReference type="NCBI Taxonomy" id="64176"/>
    <lineage>
        <taxon>Eukaryota</taxon>
        <taxon>Metazoa</taxon>
        <taxon>Chordata</taxon>
        <taxon>Craniata</taxon>
        <taxon>Vertebrata</taxon>
        <taxon>Euteleostomi</taxon>
        <taxon>Lepidosauria</taxon>
        <taxon>Squamata</taxon>
        <taxon>Bifurcata</taxon>
        <taxon>Unidentata</taxon>
        <taxon>Episquamata</taxon>
        <taxon>Laterata</taxon>
        <taxon>Lacertibaenia</taxon>
        <taxon>Lacertidae</taxon>
        <taxon>Podarcis</taxon>
    </lineage>
</organism>
<proteinExistence type="predicted"/>
<dbReference type="CDD" id="cd01650">
    <property type="entry name" value="RT_nLTR_like"/>
    <property type="match status" value="1"/>
</dbReference>
<evidence type="ECO:0000313" key="4">
    <source>
        <dbReference type="Proteomes" id="UP000472272"/>
    </source>
</evidence>
<evidence type="ECO:0000256" key="1">
    <source>
        <dbReference type="SAM" id="Coils"/>
    </source>
</evidence>
<protein>
    <recommendedName>
        <fullName evidence="2">Reverse transcriptase domain-containing protein</fullName>
    </recommendedName>
</protein>
<dbReference type="Ensembl" id="ENSPMRT00000038753.1">
    <property type="protein sequence ID" value="ENSPMRP00000036584.1"/>
    <property type="gene ID" value="ENSPMRG00000023590.1"/>
</dbReference>
<sequence>MALKTISWNVNGLNNKNKRNQIAHVLLKKNWDLICLQETHVIGKHKRVLSNKRLGLDFVTSDKVKKRGVVIYIKEKYDPQLLYKDEHGRVVVVQMVFHGEKIIVVGIYAPNEKKSAFFLELDNILMEWTDQKMILMGDFNGVVTPNMDRSTKRRDGKEGKLPRSFFDMVNNLGLTDAWRLKNPTAKQFTFFSNPNQSWGRIDSIWVSRELVQNLIKSEIWPRTLSDHSAVSMELKGREVKTARWRMNEYLFNDQRIVNKAIETIEEYFRWNLNGETSIDMVWDAGKAVMRGFLIQKNSQLRKEKEKKKEQILTQIMENEKKLTVNPSEESLKQNLKILQAKFATIINQEIEWKIKRMNQKSFESANKIGKYLAWQLRERKKLSMISKIKQGDVIIEEPKEIKRIFQRYYKDLYKRGEETELEIDQFLQKHHLEQIVEDERAALDEIITQEEIKKAIKKMKAGKAPGPDGLPAKYYKILINQISPVLGEVMNNILRNGKIPNTWKEAYVTLIPKKEVDTMEVKNYRPISLLNNDYKLFADIMAERLKKVLTNKIHGDQTGFLPGRQLRDNVRNLIDIIEYLDMKIDRKAALVFIDAEKAFDNISWNFLKKVLERMGIGETFRRGIEAIYKEQKAKLVINNNTTEYFNIYKGTRQGCPLSPLLFIIILEVLNKRLREAIEVKGIRVGKREFKIKAFADDIVLTLEDPQDSVKEALQKIEEFGEVAGFKVNKNKTKMLVKNLTKEETKDLEQKVEIMVVKKVKYLGVWITAKNINLYKDNYEVTWQKIKKDLEIWGRMKFSFLGRIAVVKMNVLPRMLFLFQTLPVIKGLKQCKEWQRTLMKFIWQGKRPRIKMKILTDKKERGGFALPDLSLYYEAACLLWLKDWIKLENRDLLDLEGFNNCYGWHAYLWYEKVKVHRAFLNHIFRGPIYQVWERNKNLLERKTPWWISPVEVLTIKKTNMEGKTATYEDLVRKSEQGLKLKPYEEIKDQFTGWLQYHQVNDMLKQDKRKMGFEDKKSKFNIEIIEGKNKTLSKLYDILLEWHTKDEEVKEATIKWASDLGYNIEFEKWLKLWNRDIKFTACTSLRENVWKMLYRWYLTPAKLAKMYGSENKTCWKCGEMQGDLYHMWWQCNKVKVFWEAIYNELKKVFKYTFPKRPEAFLLGIMGKEIKNEDKKIFLYATTAARIMLAQNWKIETIPNVRDWQVKMINYAELDRLTSRIRDQDDQKFQKNWSKFWKYIGTDI</sequence>
<reference evidence="3" key="1">
    <citation type="submission" date="2025-08" db="UniProtKB">
        <authorList>
            <consortium name="Ensembl"/>
        </authorList>
    </citation>
    <scope>IDENTIFICATION</scope>
</reference>
<dbReference type="Gene3D" id="3.60.10.10">
    <property type="entry name" value="Endonuclease/exonuclease/phosphatase"/>
    <property type="match status" value="1"/>
</dbReference>
<feature type="coiled-coil region" evidence="1">
    <location>
        <begin position="290"/>
        <end position="321"/>
    </location>
</feature>
<feature type="domain" description="Reverse transcriptase" evidence="2">
    <location>
        <begin position="492"/>
        <end position="766"/>
    </location>
</feature>
<dbReference type="PANTHER" id="PTHR31635">
    <property type="entry name" value="REVERSE TRANSCRIPTASE DOMAIN-CONTAINING PROTEIN-RELATED"/>
    <property type="match status" value="1"/>
</dbReference>
<dbReference type="GeneTree" id="ENSGT01150000286916"/>
<dbReference type="InterPro" id="IPR036691">
    <property type="entry name" value="Endo/exonu/phosph_ase_sf"/>
</dbReference>
<dbReference type="GO" id="GO:0003824">
    <property type="term" value="F:catalytic activity"/>
    <property type="evidence" value="ECO:0007669"/>
    <property type="project" value="InterPro"/>
</dbReference>
<keyword evidence="4" id="KW-1185">Reference proteome</keyword>
<keyword evidence="1" id="KW-0175">Coiled coil</keyword>
<name>A0A670KL17_PODMU</name>
<dbReference type="Proteomes" id="UP000472272">
    <property type="component" value="Unplaced"/>
</dbReference>
<dbReference type="InterPro" id="IPR005135">
    <property type="entry name" value="Endo/exonuclease/phosphatase"/>
</dbReference>
<dbReference type="Pfam" id="PF03372">
    <property type="entry name" value="Exo_endo_phos"/>
    <property type="match status" value="1"/>
</dbReference>
<dbReference type="PANTHER" id="PTHR31635:SF196">
    <property type="entry name" value="REVERSE TRANSCRIPTASE DOMAIN-CONTAINING PROTEIN-RELATED"/>
    <property type="match status" value="1"/>
</dbReference>
<dbReference type="PROSITE" id="PS50878">
    <property type="entry name" value="RT_POL"/>
    <property type="match status" value="1"/>
</dbReference>
<evidence type="ECO:0000313" key="3">
    <source>
        <dbReference type="Ensembl" id="ENSPMRP00000036584.1"/>
    </source>
</evidence>
<dbReference type="SUPFAM" id="SSF56219">
    <property type="entry name" value="DNase I-like"/>
    <property type="match status" value="1"/>
</dbReference>
<accession>A0A670KL17</accession>
<evidence type="ECO:0000259" key="2">
    <source>
        <dbReference type="PROSITE" id="PS50878"/>
    </source>
</evidence>
<dbReference type="SUPFAM" id="SSF56672">
    <property type="entry name" value="DNA/RNA polymerases"/>
    <property type="match status" value="1"/>
</dbReference>
<dbReference type="InterPro" id="IPR000477">
    <property type="entry name" value="RT_dom"/>
</dbReference>
<dbReference type="InterPro" id="IPR043502">
    <property type="entry name" value="DNA/RNA_pol_sf"/>
</dbReference>
<reference evidence="3" key="2">
    <citation type="submission" date="2025-09" db="UniProtKB">
        <authorList>
            <consortium name="Ensembl"/>
        </authorList>
    </citation>
    <scope>IDENTIFICATION</scope>
</reference>